<gene>
    <name evidence="1" type="ORF">AAC431_03545</name>
</gene>
<name>A0ABU9FHG5_LACJE</name>
<accession>A0ABU9FHG5</accession>
<sequence length="252" mass="28881">MNEPVLTYRGKTNLDFDMHLDVGSDFEFGTGEPNFDTTDIPGVSKTLLEFNGSYKSFSQKFTFYAIHKDVTADEAKRRITEWLLRDPDYHRMELSMRPDYYMEASTNSNSLIKFPAYNKRYAKVELTFMIAPFMYLKSGTNAIEIPKTQILSLNNPEQFESYPLIHITGNDGVTITINNSEFILNEIDDEIYIDSDPTVSMVYKDKSINGSRNRLAIFPDHNFPVLNPGLNTISITGDYTSATIIPRWRTLC</sequence>
<organism evidence="1 2">
    <name type="scientific">Lactobacillus jensenii</name>
    <dbReference type="NCBI Taxonomy" id="109790"/>
    <lineage>
        <taxon>Bacteria</taxon>
        <taxon>Bacillati</taxon>
        <taxon>Bacillota</taxon>
        <taxon>Bacilli</taxon>
        <taxon>Lactobacillales</taxon>
        <taxon>Lactobacillaceae</taxon>
        <taxon>Lactobacillus</taxon>
    </lineage>
</organism>
<evidence type="ECO:0000313" key="1">
    <source>
        <dbReference type="EMBL" id="MEL0564998.1"/>
    </source>
</evidence>
<dbReference type="EMBL" id="JBBVUL010000005">
    <property type="protein sequence ID" value="MEL0564998.1"/>
    <property type="molecule type" value="Genomic_DNA"/>
</dbReference>
<proteinExistence type="predicted"/>
<dbReference type="Proteomes" id="UP001385848">
    <property type="component" value="Unassembled WGS sequence"/>
</dbReference>
<comment type="caution">
    <text evidence="1">The sequence shown here is derived from an EMBL/GenBank/DDBJ whole genome shotgun (WGS) entry which is preliminary data.</text>
</comment>
<reference evidence="1 2" key="1">
    <citation type="submission" date="2024-04" db="EMBL/GenBank/DDBJ databases">
        <title>Three lactobacilli isolated from voided urine samples from females with type 2 diabetes.</title>
        <authorList>
            <person name="Kula A."/>
            <person name="Stegman N."/>
            <person name="Putonti C."/>
        </authorList>
    </citation>
    <scope>NUCLEOTIDE SEQUENCE [LARGE SCALE GENOMIC DNA]</scope>
    <source>
        <strain evidence="1 2">1855</strain>
    </source>
</reference>
<protein>
    <submittedName>
        <fullName evidence="1">Phage tail domain-containing protein</fullName>
    </submittedName>
</protein>
<dbReference type="RefSeq" id="WP_224784546.1">
    <property type="nucleotide sequence ID" value="NZ_CATOVC010000008.1"/>
</dbReference>
<evidence type="ECO:0000313" key="2">
    <source>
        <dbReference type="Proteomes" id="UP001385848"/>
    </source>
</evidence>
<keyword evidence="2" id="KW-1185">Reference proteome</keyword>